<dbReference type="PANTHER" id="PTHR47683:SF2">
    <property type="entry name" value="RNA-BINDING S4 DOMAIN-CONTAINING PROTEIN"/>
    <property type="match status" value="1"/>
</dbReference>
<keyword evidence="8" id="KW-1185">Reference proteome</keyword>
<evidence type="ECO:0000313" key="8">
    <source>
        <dbReference type="Proteomes" id="UP001589702"/>
    </source>
</evidence>
<accession>A0ABV5Y681</accession>
<reference evidence="7 8" key="1">
    <citation type="submission" date="2024-09" db="EMBL/GenBank/DDBJ databases">
        <authorList>
            <person name="Sun Q."/>
            <person name="Mori K."/>
        </authorList>
    </citation>
    <scope>NUCLEOTIDE SEQUENCE [LARGE SCALE GENOMIC DNA]</scope>
    <source>
        <strain evidence="7 8">JCM 1334</strain>
    </source>
</reference>
<organism evidence="7 8">
    <name type="scientific">Arthrobacter ramosus</name>
    <dbReference type="NCBI Taxonomy" id="1672"/>
    <lineage>
        <taxon>Bacteria</taxon>
        <taxon>Bacillati</taxon>
        <taxon>Actinomycetota</taxon>
        <taxon>Actinomycetes</taxon>
        <taxon>Micrococcales</taxon>
        <taxon>Micrococcaceae</taxon>
        <taxon>Arthrobacter</taxon>
    </lineage>
</organism>
<dbReference type="Gene3D" id="3.30.70.1560">
    <property type="entry name" value="Alpha-L RNA-binding motif"/>
    <property type="match status" value="1"/>
</dbReference>
<feature type="region of interest" description="Disordered" evidence="5">
    <location>
        <begin position="1"/>
        <end position="181"/>
    </location>
</feature>
<dbReference type="EC" id="5.4.99.-" evidence="4"/>
<dbReference type="SMART" id="SM00363">
    <property type="entry name" value="S4"/>
    <property type="match status" value="1"/>
</dbReference>
<dbReference type="InterPro" id="IPR020094">
    <property type="entry name" value="TruA/RsuA/RluB/E/F_N"/>
</dbReference>
<dbReference type="Gene3D" id="3.30.70.580">
    <property type="entry name" value="Pseudouridine synthase I, catalytic domain, N-terminal subdomain"/>
    <property type="match status" value="1"/>
</dbReference>
<dbReference type="SUPFAM" id="SSF55120">
    <property type="entry name" value="Pseudouridine synthase"/>
    <property type="match status" value="1"/>
</dbReference>
<dbReference type="Pfam" id="PF01479">
    <property type="entry name" value="S4"/>
    <property type="match status" value="1"/>
</dbReference>
<evidence type="ECO:0000259" key="6">
    <source>
        <dbReference type="SMART" id="SM00363"/>
    </source>
</evidence>
<dbReference type="CDD" id="cd02870">
    <property type="entry name" value="PseudoU_synth_RsuA_like"/>
    <property type="match status" value="1"/>
</dbReference>
<dbReference type="InterPro" id="IPR000748">
    <property type="entry name" value="PsdUridine_synth_RsuA/RluB/E/F"/>
</dbReference>
<evidence type="ECO:0000256" key="1">
    <source>
        <dbReference type="ARBA" id="ARBA00008348"/>
    </source>
</evidence>
<feature type="domain" description="RNA-binding S4" evidence="6">
    <location>
        <begin position="181"/>
        <end position="238"/>
    </location>
</feature>
<feature type="compositionally biased region" description="Basic and acidic residues" evidence="5">
    <location>
        <begin position="166"/>
        <end position="181"/>
    </location>
</feature>
<comment type="similarity">
    <text evidence="1 4">Belongs to the pseudouridine synthase RsuA family.</text>
</comment>
<dbReference type="InterPro" id="IPR018496">
    <property type="entry name" value="PsdUridine_synth_RsuA/RluB_CS"/>
</dbReference>
<keyword evidence="2 4" id="KW-0413">Isomerase</keyword>
<feature type="compositionally biased region" description="Basic and acidic residues" evidence="5">
    <location>
        <begin position="72"/>
        <end position="86"/>
    </location>
</feature>
<evidence type="ECO:0000256" key="2">
    <source>
        <dbReference type="ARBA" id="ARBA00023235"/>
    </source>
</evidence>
<dbReference type="EMBL" id="JBHMBC010000043">
    <property type="protein sequence ID" value="MFB9822496.1"/>
    <property type="molecule type" value="Genomic_DNA"/>
</dbReference>
<comment type="caution">
    <text evidence="7">The sequence shown here is derived from an EMBL/GenBank/DDBJ whole genome shotgun (WGS) entry which is preliminary data.</text>
</comment>
<dbReference type="InterPro" id="IPR036986">
    <property type="entry name" value="S4_RNA-bd_sf"/>
</dbReference>
<sequence>MTQAGRQGSPRNSSGRNNSGRNESQDSGRSSAGRSSAGRAGGSSFGAGRGGASRAGGASGGSKRSFSPGGERPFKPTRPREERPFDPDNPTSAGGYERREEAGRQDSRPAKAPRKPGSNKPGFGKAPGTPGALKPKASNKKQYASRAFGSERFGQNLGPIRKPRGRRGEVAQSEQHDADGVRLQKVMAQAGVASRRVCEEMIEEGRVEVNGQLTTELGMRVDPATAVIHVDGIRIQLDDTMLYMVFNKPKGVVSTMEDPEGRPCISDFLKSAKNKGERLFHVGRLDVATEGLLLLTNDGELANRLTHPSYEVPKTYLVQVRGPFPQGVGAQLKAGIELEDGIASVDSFKLVDSTPGHVLIEVVLHSGKNRIVRRLFEAVGFPVLRLVRVKIGPIGLGDQRQGSIRNLGKQEVGHLLASVGL</sequence>
<evidence type="ECO:0000256" key="3">
    <source>
        <dbReference type="PROSITE-ProRule" id="PRU00182"/>
    </source>
</evidence>
<name>A0ABV5Y681_ARTRM</name>
<proteinExistence type="inferred from homology"/>
<protein>
    <recommendedName>
        <fullName evidence="4">Pseudouridine synthase</fullName>
        <ecNumber evidence="4">5.4.99.-</ecNumber>
    </recommendedName>
</protein>
<dbReference type="Proteomes" id="UP001589702">
    <property type="component" value="Unassembled WGS sequence"/>
</dbReference>
<dbReference type="SUPFAM" id="SSF55174">
    <property type="entry name" value="Alpha-L RNA-binding motif"/>
    <property type="match status" value="1"/>
</dbReference>
<dbReference type="PANTHER" id="PTHR47683">
    <property type="entry name" value="PSEUDOURIDINE SYNTHASE FAMILY PROTEIN-RELATED"/>
    <property type="match status" value="1"/>
</dbReference>
<dbReference type="InterPro" id="IPR020103">
    <property type="entry name" value="PsdUridine_synth_cat_dom_sf"/>
</dbReference>
<dbReference type="RefSeq" id="WP_234753765.1">
    <property type="nucleotide sequence ID" value="NZ_BAAAWN010000001.1"/>
</dbReference>
<dbReference type="PROSITE" id="PS01149">
    <property type="entry name" value="PSI_RSU"/>
    <property type="match status" value="1"/>
</dbReference>
<feature type="compositionally biased region" description="Gly residues" evidence="5">
    <location>
        <begin position="39"/>
        <end position="60"/>
    </location>
</feature>
<dbReference type="InterPro" id="IPR050343">
    <property type="entry name" value="RsuA_PseudoU_synthase"/>
</dbReference>
<gene>
    <name evidence="7" type="ORF">ACFFP1_23765</name>
</gene>
<feature type="compositionally biased region" description="Low complexity" evidence="5">
    <location>
        <begin position="1"/>
        <end position="38"/>
    </location>
</feature>
<dbReference type="PROSITE" id="PS50889">
    <property type="entry name" value="S4"/>
    <property type="match status" value="1"/>
</dbReference>
<dbReference type="InterPro" id="IPR042092">
    <property type="entry name" value="PsdUridine_s_RsuA/RluB/E/F_cat"/>
</dbReference>
<evidence type="ECO:0000256" key="4">
    <source>
        <dbReference type="RuleBase" id="RU003887"/>
    </source>
</evidence>
<dbReference type="GO" id="GO:0016853">
    <property type="term" value="F:isomerase activity"/>
    <property type="evidence" value="ECO:0007669"/>
    <property type="project" value="UniProtKB-KW"/>
</dbReference>
<dbReference type="InterPro" id="IPR002942">
    <property type="entry name" value="S4_RNA-bd"/>
</dbReference>
<keyword evidence="3" id="KW-0694">RNA-binding</keyword>
<dbReference type="Pfam" id="PF00849">
    <property type="entry name" value="PseudoU_synth_2"/>
    <property type="match status" value="1"/>
</dbReference>
<dbReference type="CDD" id="cd00165">
    <property type="entry name" value="S4"/>
    <property type="match status" value="1"/>
</dbReference>
<evidence type="ECO:0000313" key="7">
    <source>
        <dbReference type="EMBL" id="MFB9822496.1"/>
    </source>
</evidence>
<feature type="compositionally biased region" description="Basic and acidic residues" evidence="5">
    <location>
        <begin position="96"/>
        <end position="109"/>
    </location>
</feature>
<dbReference type="InterPro" id="IPR006145">
    <property type="entry name" value="PsdUridine_synth_RsuA/RluA"/>
</dbReference>
<dbReference type="NCBIfam" id="TIGR00093">
    <property type="entry name" value="pseudouridine synthase"/>
    <property type="match status" value="1"/>
</dbReference>
<dbReference type="Gene3D" id="3.10.290.10">
    <property type="entry name" value="RNA-binding S4 domain"/>
    <property type="match status" value="1"/>
</dbReference>
<evidence type="ECO:0000256" key="5">
    <source>
        <dbReference type="SAM" id="MobiDB-lite"/>
    </source>
</evidence>